<name>A0A240A3X2_9CORY</name>
<dbReference type="Proteomes" id="UP000215374">
    <property type="component" value="Chromosome 1"/>
</dbReference>
<accession>A0A240A3X2</accession>
<evidence type="ECO:0000313" key="1">
    <source>
        <dbReference type="EMBL" id="SNV77774.1"/>
    </source>
</evidence>
<gene>
    <name evidence="1" type="ORF">SAMEA4535761_01788</name>
</gene>
<proteinExistence type="predicted"/>
<sequence>MTTTLVAPYASTATFTRAATAPAAHAPTAAATLVVSGMRRGCRRGVEKLLCELPDAPTTDDEDAIWFTRWQREADGTYCCRETLRAPAEALDTFAERLDAYAKTHGFVARVTPRPYDGAHV</sequence>
<evidence type="ECO:0000313" key="2">
    <source>
        <dbReference type="Proteomes" id="UP000215374"/>
    </source>
</evidence>
<protein>
    <submittedName>
        <fullName evidence="1">Uncharacterized protein</fullName>
    </submittedName>
</protein>
<dbReference type="AlphaFoldDB" id="A0A240A3X2"/>
<dbReference type="EMBL" id="LT906467">
    <property type="protein sequence ID" value="SNV77774.1"/>
    <property type="molecule type" value="Genomic_DNA"/>
</dbReference>
<dbReference type="RefSeq" id="WP_051904900.1">
    <property type="nucleotide sequence ID" value="NZ_CP009211.1"/>
</dbReference>
<dbReference type="OrthoDB" id="4417635at2"/>
<organism evidence="1 2">
    <name type="scientific">Corynebacterium imitans</name>
    <dbReference type="NCBI Taxonomy" id="156978"/>
    <lineage>
        <taxon>Bacteria</taxon>
        <taxon>Bacillati</taxon>
        <taxon>Actinomycetota</taxon>
        <taxon>Actinomycetes</taxon>
        <taxon>Mycobacteriales</taxon>
        <taxon>Corynebacteriaceae</taxon>
        <taxon>Corynebacterium</taxon>
    </lineage>
</organism>
<reference evidence="1 2" key="1">
    <citation type="submission" date="2017-06" db="EMBL/GenBank/DDBJ databases">
        <authorList>
            <consortium name="Pathogen Informatics"/>
        </authorList>
    </citation>
    <scope>NUCLEOTIDE SEQUENCE [LARGE SCALE GENOMIC DNA]</scope>
    <source>
        <strain evidence="1 2">NCTC13015</strain>
    </source>
</reference>